<dbReference type="PANTHER" id="PTHR46586:SF3">
    <property type="entry name" value="ANKYRIN REPEAT-CONTAINING PROTEIN"/>
    <property type="match status" value="1"/>
</dbReference>
<dbReference type="Proteomes" id="UP000316726">
    <property type="component" value="Chromosome 18"/>
</dbReference>
<protein>
    <recommendedName>
        <fullName evidence="3">Ankyrin repeat domain-containing protein</fullName>
    </recommendedName>
</protein>
<organism evidence="1 2">
    <name type="scientific">Chloropicon primus</name>
    <dbReference type="NCBI Taxonomy" id="1764295"/>
    <lineage>
        <taxon>Eukaryota</taxon>
        <taxon>Viridiplantae</taxon>
        <taxon>Chlorophyta</taxon>
        <taxon>Chloropicophyceae</taxon>
        <taxon>Chloropicales</taxon>
        <taxon>Chloropicaceae</taxon>
        <taxon>Chloropicon</taxon>
    </lineage>
</organism>
<proteinExistence type="predicted"/>
<dbReference type="OrthoDB" id="539983at2759"/>
<gene>
    <name evidence="1" type="ORF">A3770_18p82240</name>
</gene>
<dbReference type="PANTHER" id="PTHR46586">
    <property type="entry name" value="ANKYRIN REPEAT-CONTAINING PROTEIN"/>
    <property type="match status" value="1"/>
</dbReference>
<accession>A0A5B8N087</accession>
<dbReference type="InterPro" id="IPR052050">
    <property type="entry name" value="SecEffector_AnkRepeat"/>
</dbReference>
<keyword evidence="2" id="KW-1185">Reference proteome</keyword>
<sequence>MAVTRGASKRRRMEAKHALEVLPGSARVLVVKKLDDYDHLGFGLTCRTFLEVVTTATANPVKKVALKTDAAEGGHLHALQWLRSQEPPCPWDEWTCEAAARGGHLDVLQWARSQDPPCPWAERTCEAAARGGRLDILMWLRSQDPPCPWDFVECIEWAEEYEHYDVAEWIEENRGSDDEEDFSSSEEEM</sequence>
<dbReference type="AlphaFoldDB" id="A0A5B8N087"/>
<reference evidence="1 2" key="1">
    <citation type="submission" date="2018-07" db="EMBL/GenBank/DDBJ databases">
        <title>The complete nuclear genome of the prasinophyte Chloropicon primus (CCMP1205).</title>
        <authorList>
            <person name="Pombert J.-F."/>
            <person name="Otis C."/>
            <person name="Turmel M."/>
            <person name="Lemieux C."/>
        </authorList>
    </citation>
    <scope>NUCLEOTIDE SEQUENCE [LARGE SCALE GENOMIC DNA]</scope>
    <source>
        <strain evidence="1 2">CCMP1205</strain>
    </source>
</reference>
<evidence type="ECO:0008006" key="3">
    <source>
        <dbReference type="Google" id="ProtNLM"/>
    </source>
</evidence>
<evidence type="ECO:0000313" key="1">
    <source>
        <dbReference type="EMBL" id="QDZ25706.1"/>
    </source>
</evidence>
<evidence type="ECO:0000313" key="2">
    <source>
        <dbReference type="Proteomes" id="UP000316726"/>
    </source>
</evidence>
<dbReference type="EMBL" id="CP031051">
    <property type="protein sequence ID" value="QDZ25706.1"/>
    <property type="molecule type" value="Genomic_DNA"/>
</dbReference>
<dbReference type="SUPFAM" id="SSF140860">
    <property type="entry name" value="Pseudo ankyrin repeat-like"/>
    <property type="match status" value="1"/>
</dbReference>
<name>A0A5B8N087_9CHLO</name>